<keyword evidence="2" id="KW-1133">Transmembrane helix</keyword>
<dbReference type="AlphaFoldDB" id="A0AAD4D8N8"/>
<feature type="transmembrane region" description="Helical" evidence="2">
    <location>
        <begin position="44"/>
        <end position="65"/>
    </location>
</feature>
<feature type="compositionally biased region" description="Polar residues" evidence="1">
    <location>
        <begin position="356"/>
        <end position="372"/>
    </location>
</feature>
<evidence type="ECO:0000256" key="1">
    <source>
        <dbReference type="SAM" id="MobiDB-lite"/>
    </source>
</evidence>
<keyword evidence="2" id="KW-0812">Transmembrane</keyword>
<accession>A0AAD4D8N8</accession>
<proteinExistence type="predicted"/>
<evidence type="ECO:0000313" key="4">
    <source>
        <dbReference type="Proteomes" id="UP001194580"/>
    </source>
</evidence>
<reference evidence="3" key="1">
    <citation type="journal article" date="2020" name="Fungal Divers.">
        <title>Resolving the Mortierellaceae phylogeny through synthesis of multi-gene phylogenetics and phylogenomics.</title>
        <authorList>
            <person name="Vandepol N."/>
            <person name="Liber J."/>
            <person name="Desiro A."/>
            <person name="Na H."/>
            <person name="Kennedy M."/>
            <person name="Barry K."/>
            <person name="Grigoriev I.V."/>
            <person name="Miller A.N."/>
            <person name="O'Donnell K."/>
            <person name="Stajich J.E."/>
            <person name="Bonito G."/>
        </authorList>
    </citation>
    <scope>NUCLEOTIDE SEQUENCE</scope>
    <source>
        <strain evidence="3">NRRL 28262</strain>
    </source>
</reference>
<comment type="caution">
    <text evidence="3">The sequence shown here is derived from an EMBL/GenBank/DDBJ whole genome shotgun (WGS) entry which is preliminary data.</text>
</comment>
<feature type="region of interest" description="Disordered" evidence="1">
    <location>
        <begin position="303"/>
        <end position="383"/>
    </location>
</feature>
<feature type="transmembrane region" description="Helical" evidence="2">
    <location>
        <begin position="177"/>
        <end position="198"/>
    </location>
</feature>
<feature type="transmembrane region" description="Helical" evidence="2">
    <location>
        <begin position="12"/>
        <end position="32"/>
    </location>
</feature>
<keyword evidence="2" id="KW-0472">Membrane</keyword>
<organism evidence="3 4">
    <name type="scientific">Linnemannia exigua</name>
    <dbReference type="NCBI Taxonomy" id="604196"/>
    <lineage>
        <taxon>Eukaryota</taxon>
        <taxon>Fungi</taxon>
        <taxon>Fungi incertae sedis</taxon>
        <taxon>Mucoromycota</taxon>
        <taxon>Mortierellomycotina</taxon>
        <taxon>Mortierellomycetes</taxon>
        <taxon>Mortierellales</taxon>
        <taxon>Mortierellaceae</taxon>
        <taxon>Linnemannia</taxon>
    </lineage>
</organism>
<evidence type="ECO:0000256" key="2">
    <source>
        <dbReference type="SAM" id="Phobius"/>
    </source>
</evidence>
<name>A0AAD4D8N8_9FUNG</name>
<protein>
    <submittedName>
        <fullName evidence="3">Uncharacterized protein</fullName>
    </submittedName>
</protein>
<evidence type="ECO:0000313" key="3">
    <source>
        <dbReference type="EMBL" id="KAG0271619.1"/>
    </source>
</evidence>
<keyword evidence="4" id="KW-1185">Reference proteome</keyword>
<gene>
    <name evidence="3" type="ORF">BGZ95_000562</name>
</gene>
<feature type="transmembrane region" description="Helical" evidence="2">
    <location>
        <begin position="97"/>
        <end position="119"/>
    </location>
</feature>
<sequence>MGLAGFITFIRVLVALLAAAVFGVDQYFLYLYRNYDQVVFHWRFYSQVSISGMALLFVIVSETVYRTSRYNARDEYYNQYGDSGKSKRGCGGHFWSIFRFLLAMIFAAGILVWVVPVWMDNQRIMFTIPVSRNSPEADAYRIGSKGKDWINPFNIFACPTWKDGEPLTYLCKLDEQAMYASAALAAMLVLEGFFTIIIDSRRRTVVRYDQQPYIVPATGPHTYTTVTAGHVVPMETLNKAEHVPATATEEPSKQKSIFRSLKEHIRRDEAYDVDSNNSNYGSSGYNSHSTYVAEASHVGYDANRSLPALPARPTTTNEEEEEEVRSDSAMIPKSIPAPPIGDAPGHNPFLTDDQLRQQQLAYSQASGSSQSPYAADIKNADGA</sequence>
<dbReference type="EMBL" id="JAAAIL010001100">
    <property type="protein sequence ID" value="KAG0271619.1"/>
    <property type="molecule type" value="Genomic_DNA"/>
</dbReference>
<dbReference type="Proteomes" id="UP001194580">
    <property type="component" value="Unassembled WGS sequence"/>
</dbReference>